<dbReference type="Gene3D" id="2.130.10.10">
    <property type="entry name" value="YVTN repeat-like/Quinoprotein amine dehydrogenase"/>
    <property type="match status" value="2"/>
</dbReference>
<dbReference type="SUPFAM" id="SSF63829">
    <property type="entry name" value="Calcium-dependent phosphotriesterase"/>
    <property type="match status" value="1"/>
</dbReference>
<accession>A0A1C4F1W1</accession>
<reference evidence="4 5" key="1">
    <citation type="submission" date="2016-08" db="EMBL/GenBank/DDBJ databases">
        <authorList>
            <person name="Seilhamer J.J."/>
        </authorList>
    </citation>
    <scope>NUCLEOTIDE SEQUENCE [LARGE SCALE GENOMIC DNA]</scope>
    <source>
        <strain evidence="4 5">A37T2</strain>
    </source>
</reference>
<dbReference type="RefSeq" id="WP_089713603.1">
    <property type="nucleotide sequence ID" value="NZ_FMAR01000011.1"/>
</dbReference>
<evidence type="ECO:0000259" key="2">
    <source>
        <dbReference type="Pfam" id="PF06580"/>
    </source>
</evidence>
<feature type="transmembrane region" description="Helical" evidence="1">
    <location>
        <begin position="796"/>
        <end position="818"/>
    </location>
</feature>
<dbReference type="InterPro" id="IPR011047">
    <property type="entry name" value="Quinoprotein_ADH-like_sf"/>
</dbReference>
<dbReference type="SUPFAM" id="SSF50998">
    <property type="entry name" value="Quinoprotein alcohol dehydrogenase-like"/>
    <property type="match status" value="1"/>
</dbReference>
<keyword evidence="5" id="KW-1185">Reference proteome</keyword>
<dbReference type="InterPro" id="IPR011123">
    <property type="entry name" value="Y_Y_Y"/>
</dbReference>
<dbReference type="GO" id="GO:0016020">
    <property type="term" value="C:membrane"/>
    <property type="evidence" value="ECO:0007669"/>
    <property type="project" value="InterPro"/>
</dbReference>
<dbReference type="AlphaFoldDB" id="A0A1C4F1W1"/>
<dbReference type="InterPro" id="IPR050640">
    <property type="entry name" value="Bact_2-comp_sensor_kinase"/>
</dbReference>
<dbReference type="PANTHER" id="PTHR34220:SF7">
    <property type="entry name" value="SENSOR HISTIDINE KINASE YPDA"/>
    <property type="match status" value="1"/>
</dbReference>
<dbReference type="Gene3D" id="2.60.40.10">
    <property type="entry name" value="Immunoglobulins"/>
    <property type="match status" value="1"/>
</dbReference>
<keyword evidence="1" id="KW-0472">Membrane</keyword>
<dbReference type="EMBL" id="FMAR01000011">
    <property type="protein sequence ID" value="SCC49683.1"/>
    <property type="molecule type" value="Genomic_DNA"/>
</dbReference>
<dbReference type="InterPro" id="IPR015943">
    <property type="entry name" value="WD40/YVTN_repeat-like_dom_sf"/>
</dbReference>
<keyword evidence="1" id="KW-1133">Transmembrane helix</keyword>
<dbReference type="InterPro" id="IPR010559">
    <property type="entry name" value="Sig_transdc_His_kin_internal"/>
</dbReference>
<dbReference type="Proteomes" id="UP000242818">
    <property type="component" value="Unassembled WGS sequence"/>
</dbReference>
<organism evidence="4 5">
    <name type="scientific">Chitinophaga costaii</name>
    <dbReference type="NCBI Taxonomy" id="1335309"/>
    <lineage>
        <taxon>Bacteria</taxon>
        <taxon>Pseudomonadati</taxon>
        <taxon>Bacteroidota</taxon>
        <taxon>Chitinophagia</taxon>
        <taxon>Chitinophagales</taxon>
        <taxon>Chitinophagaceae</taxon>
        <taxon>Chitinophaga</taxon>
    </lineage>
</organism>
<evidence type="ECO:0000259" key="3">
    <source>
        <dbReference type="Pfam" id="PF07495"/>
    </source>
</evidence>
<dbReference type="Gene3D" id="3.30.565.10">
    <property type="entry name" value="Histidine kinase-like ATPase, C-terminal domain"/>
    <property type="match status" value="1"/>
</dbReference>
<dbReference type="SUPFAM" id="SSF55874">
    <property type="entry name" value="ATPase domain of HSP90 chaperone/DNA topoisomerase II/histidine kinase"/>
    <property type="match status" value="1"/>
</dbReference>
<evidence type="ECO:0000256" key="1">
    <source>
        <dbReference type="SAM" id="Phobius"/>
    </source>
</evidence>
<dbReference type="InterPro" id="IPR011110">
    <property type="entry name" value="Reg_prop"/>
</dbReference>
<dbReference type="Pfam" id="PF07495">
    <property type="entry name" value="Y_Y_Y"/>
    <property type="match status" value="1"/>
</dbReference>
<name>A0A1C4F1W1_9BACT</name>
<evidence type="ECO:0000313" key="4">
    <source>
        <dbReference type="EMBL" id="SCC49683.1"/>
    </source>
</evidence>
<sequence>MHLRSLLHYLFLIGLLYSAGGLHAQPPTYAFLHLNIQQGLAGNHVSSILQDSKGFLWIASTALQRFDGNNFNTIAEFDHLPGSVFYDDICLMEDHHNRIWIGTPQNIRRYDPVTGQVKVVPLHFNPTSSRELQCEQLLCDSKGLIWATSEEGLLRYNAAKDVMEPAPMIPESVRRQMNSAMLEDTAGNLWLSGSHGIYVLDHVRHQLYSAQYNPEHLPVLHLNNSVRKFYIDRHQRLWIASRNNMVYCYDLHRKQLDSVLLHAPEMNGGRGANLRAFDVMEDNAGTVWLATQAGMFGIPAHTLEATLRITGNNESEQGLYYDNEINCFFSTSDGQRWIGTDRGISVLGLQTPGLQAWSERTVFPHTTLRLPQSEVTDMLQTPTGDIYLAYWGQGVRRLDAGMNLLQQMVYGLHPEKDLPNHASKVWSLAAFQGKVLMGQENGELSVYNPLTHSFDAHYHPRVFDDQALLNIYPESDTAVWIGLYKKGLGLWNPQQQQFYNYHQLNDQFKGPLSVLDIVPEGSHYLWLATNDGGLVLWDKARAGRVRSVLFKGADSNVVNNVLCLYRTSDSSLLAGTDHGLFMYNTRRDVWQQVKTGGHVFEEWVLHMQRHGNGVWLTTPYGFYTYRWAENQLEMYQQNDDIIDNNRRTRRRILPLQDGHLLVGASNFVVSLLPAMLQPAPPPPDVTITGLRALDSTILFEADLLEDKPVPLTARQNSINISFRSIHYNRARLRYAYKLEGLDENWSENNQVPTARYTNLSPGMYTFKVKASNTAGTYSDHVTMLKIYIHPAFWQTWWFRALCGMAVVGVIFSFMRYRIHRVQKQAKRRAEFQQQISQSEMKALRAQMNPHFIFNALNSIQLFMMKNQMEQALAYLGRFARLIRDVLDHSQLNTLPLSKELKMLENYMELEKLRFADQFQYSISISPALDPDFIEIPSMILQPFVENAIWHGLLHKKEMGILRINFEKKDKHLLCIIQDNGIGRERSAAIKQQGGETHHSRGLQITRDRLSLYNSRFNVEASFEILDLKSPTGDNLGTQVNIWIPMEE</sequence>
<dbReference type="Pfam" id="PF07494">
    <property type="entry name" value="Reg_prop"/>
    <property type="match status" value="1"/>
</dbReference>
<dbReference type="InterPro" id="IPR036890">
    <property type="entry name" value="HATPase_C_sf"/>
</dbReference>
<dbReference type="Pfam" id="PF06580">
    <property type="entry name" value="His_kinase"/>
    <property type="match status" value="1"/>
</dbReference>
<protein>
    <submittedName>
        <fullName evidence="4">Two component regulator propeller</fullName>
    </submittedName>
</protein>
<dbReference type="STRING" id="1335309.GA0116948_11121"/>
<dbReference type="GO" id="GO:0000155">
    <property type="term" value="F:phosphorelay sensor kinase activity"/>
    <property type="evidence" value="ECO:0007669"/>
    <property type="project" value="InterPro"/>
</dbReference>
<dbReference type="OrthoDB" id="9809670at2"/>
<proteinExistence type="predicted"/>
<feature type="domain" description="Signal transduction histidine kinase internal region" evidence="2">
    <location>
        <begin position="838"/>
        <end position="918"/>
    </location>
</feature>
<keyword evidence="1" id="KW-0812">Transmembrane</keyword>
<dbReference type="InterPro" id="IPR013783">
    <property type="entry name" value="Ig-like_fold"/>
</dbReference>
<feature type="domain" description="Two component regulator three Y" evidence="3">
    <location>
        <begin position="730"/>
        <end position="788"/>
    </location>
</feature>
<dbReference type="PANTHER" id="PTHR34220">
    <property type="entry name" value="SENSOR HISTIDINE KINASE YPDA"/>
    <property type="match status" value="1"/>
</dbReference>
<evidence type="ECO:0000313" key="5">
    <source>
        <dbReference type="Proteomes" id="UP000242818"/>
    </source>
</evidence>
<gene>
    <name evidence="4" type="ORF">GA0116948_11121</name>
</gene>